<keyword evidence="8 13" id="KW-0238">DNA-binding</keyword>
<dbReference type="GO" id="GO:0140078">
    <property type="term" value="F:class I DNA-(apurinic or apyrimidinic site) endonuclease activity"/>
    <property type="evidence" value="ECO:0007669"/>
    <property type="project" value="UniProtKB-EC"/>
</dbReference>
<dbReference type="HAMAP" id="MF_00942">
    <property type="entry name" value="Nth"/>
    <property type="match status" value="1"/>
</dbReference>
<dbReference type="SUPFAM" id="SSF48150">
    <property type="entry name" value="DNA-glycosylase"/>
    <property type="match status" value="1"/>
</dbReference>
<evidence type="ECO:0000256" key="13">
    <source>
        <dbReference type="HAMAP-Rule" id="MF_00942"/>
    </source>
</evidence>
<keyword evidence="5 13" id="KW-0378">Hydrolase</keyword>
<dbReference type="SMART" id="SM00478">
    <property type="entry name" value="ENDO3c"/>
    <property type="match status" value="1"/>
</dbReference>
<keyword evidence="4 13" id="KW-0227">DNA damage</keyword>
<evidence type="ECO:0000256" key="5">
    <source>
        <dbReference type="ARBA" id="ARBA00022801"/>
    </source>
</evidence>
<dbReference type="Pfam" id="PF00730">
    <property type="entry name" value="HhH-GPD"/>
    <property type="match status" value="1"/>
</dbReference>
<proteinExistence type="inferred from homology"/>
<evidence type="ECO:0000256" key="4">
    <source>
        <dbReference type="ARBA" id="ARBA00022763"/>
    </source>
</evidence>
<evidence type="ECO:0000259" key="14">
    <source>
        <dbReference type="SMART" id="SM00478"/>
    </source>
</evidence>
<dbReference type="EMBL" id="CP137641">
    <property type="protein sequence ID" value="WOX55693.1"/>
    <property type="molecule type" value="Genomic_DNA"/>
</dbReference>
<gene>
    <name evidence="13 15" type="primary">nth</name>
    <name evidence="15" type="ORF">R6Y95_09505</name>
</gene>
<keyword evidence="16" id="KW-1185">Reference proteome</keyword>
<evidence type="ECO:0000313" key="16">
    <source>
        <dbReference type="Proteomes" id="UP001626603"/>
    </source>
</evidence>
<sequence>MNRETACEAYRRLLVQYPIVDDRRHFLNFHNPFETLILTILSAQTTDRAVNAVRDTLFSRYPTPEELARAEPGEVEPIIKSIGFHRTKARHIVETARKLVSDFGGEVPQTMEELQTLPGVGRKTANIVLSQAFGINVGIAVDTHVRRVSKRIGFTDSTNPAVIERDLMALFPHEVWRDINYLLIRHGRAVCTAQNPKHDRCVVADLCRYCRELRAGKPPDEE</sequence>
<keyword evidence="11 13" id="KW-0326">Glycosidase</keyword>
<evidence type="ECO:0000256" key="3">
    <source>
        <dbReference type="ARBA" id="ARBA00022723"/>
    </source>
</evidence>
<dbReference type="InterPro" id="IPR003265">
    <property type="entry name" value="HhH-GPD_domain"/>
</dbReference>
<evidence type="ECO:0000256" key="2">
    <source>
        <dbReference type="ARBA" id="ARBA00022485"/>
    </source>
</evidence>
<comment type="catalytic activity">
    <reaction evidence="12">
        <text>Hydrolyzes mismatched double-stranded DNA and polynucleotides, releasing free thymine.</text>
        <dbReference type="EC" id="3.2.2.29"/>
    </reaction>
</comment>
<feature type="domain" description="HhH-GPD" evidence="14">
    <location>
        <begin position="41"/>
        <end position="189"/>
    </location>
</feature>
<comment type="similarity">
    <text evidence="1 13">Belongs to the Nth/MutY family.</text>
</comment>
<evidence type="ECO:0000313" key="15">
    <source>
        <dbReference type="EMBL" id="WOX55693.1"/>
    </source>
</evidence>
<dbReference type="PANTHER" id="PTHR10359">
    <property type="entry name" value="A/G-SPECIFIC ADENINE GLYCOSYLASE/ENDONUCLEASE III"/>
    <property type="match status" value="1"/>
</dbReference>
<dbReference type="InterPro" id="IPR003651">
    <property type="entry name" value="Endonuclease3_FeS-loop_motif"/>
</dbReference>
<dbReference type="InterPro" id="IPR023170">
    <property type="entry name" value="HhH_base_excis_C"/>
</dbReference>
<keyword evidence="6" id="KW-0408">Iron</keyword>
<dbReference type="PIRSF" id="PIRSF001435">
    <property type="entry name" value="Nth"/>
    <property type="match status" value="1"/>
</dbReference>
<dbReference type="Pfam" id="PF00633">
    <property type="entry name" value="HHH"/>
    <property type="match status" value="1"/>
</dbReference>
<dbReference type="GO" id="GO:0003677">
    <property type="term" value="F:DNA binding"/>
    <property type="evidence" value="ECO:0007669"/>
    <property type="project" value="UniProtKB-UniRule"/>
</dbReference>
<evidence type="ECO:0000256" key="1">
    <source>
        <dbReference type="ARBA" id="ARBA00008343"/>
    </source>
</evidence>
<dbReference type="NCBIfam" id="TIGR01083">
    <property type="entry name" value="nth"/>
    <property type="match status" value="1"/>
</dbReference>
<keyword evidence="2" id="KW-0004">4Fe-4S</keyword>
<keyword evidence="15" id="KW-0255">Endonuclease</keyword>
<evidence type="ECO:0000256" key="6">
    <source>
        <dbReference type="ARBA" id="ARBA00023004"/>
    </source>
</evidence>
<dbReference type="PANTHER" id="PTHR10359:SF18">
    <property type="entry name" value="ENDONUCLEASE III"/>
    <property type="match status" value="1"/>
</dbReference>
<dbReference type="SMART" id="SM00525">
    <property type="entry name" value="FES"/>
    <property type="match status" value="1"/>
</dbReference>
<dbReference type="GO" id="GO:0051539">
    <property type="term" value="F:4 iron, 4 sulfur cluster binding"/>
    <property type="evidence" value="ECO:0007669"/>
    <property type="project" value="UniProtKB-KW"/>
</dbReference>
<dbReference type="Proteomes" id="UP001626603">
    <property type="component" value="Chromosome"/>
</dbReference>
<dbReference type="PROSITE" id="PS01155">
    <property type="entry name" value="ENDONUCLEASE_III_2"/>
    <property type="match status" value="1"/>
</dbReference>
<dbReference type="GO" id="GO:0141016">
    <property type="term" value="F:G/T mismatch-specific thymine-DNA glycosylase activity"/>
    <property type="evidence" value="ECO:0007669"/>
    <property type="project" value="UniProtKB-EC"/>
</dbReference>
<keyword evidence="3" id="KW-0479">Metal-binding</keyword>
<dbReference type="GO" id="GO:0046872">
    <property type="term" value="F:metal ion binding"/>
    <property type="evidence" value="ECO:0007669"/>
    <property type="project" value="UniProtKB-KW"/>
</dbReference>
<organism evidence="15 16">
    <name type="scientific">Methanoculleus palmolei</name>
    <dbReference type="NCBI Taxonomy" id="72612"/>
    <lineage>
        <taxon>Archaea</taxon>
        <taxon>Methanobacteriati</taxon>
        <taxon>Methanobacteriota</taxon>
        <taxon>Stenosarchaea group</taxon>
        <taxon>Methanomicrobia</taxon>
        <taxon>Methanomicrobiales</taxon>
        <taxon>Methanomicrobiaceae</taxon>
        <taxon>Methanoculleus</taxon>
    </lineage>
</organism>
<evidence type="ECO:0000256" key="9">
    <source>
        <dbReference type="ARBA" id="ARBA00023204"/>
    </source>
</evidence>
<evidence type="ECO:0000256" key="7">
    <source>
        <dbReference type="ARBA" id="ARBA00023014"/>
    </source>
</evidence>
<dbReference type="Pfam" id="PF10576">
    <property type="entry name" value="EndIII_4Fe-2S"/>
    <property type="match status" value="1"/>
</dbReference>
<comment type="function">
    <text evidence="13">DNA repair enzyme that has both DNA N-glycosylase activity and AP-lyase activity. The DNA N-glycosylase activity releases various damaged pyrimidines from DNA by cleaving the N-glycosidic bond, leaving an AP (apurinic/apyrimidinic) site. The AP-lyase activity cleaves the phosphodiester bond 3' to the AP site by a beta-elimination, leaving a 3'-terminal unsaturated sugar and a product with a terminal 5'-phosphate.</text>
</comment>
<evidence type="ECO:0000256" key="8">
    <source>
        <dbReference type="ARBA" id="ARBA00023125"/>
    </source>
</evidence>
<dbReference type="Gene3D" id="1.10.340.30">
    <property type="entry name" value="Hypothetical protein, domain 2"/>
    <property type="match status" value="1"/>
</dbReference>
<accession>A0ABD8A9G3</accession>
<dbReference type="GO" id="GO:0006281">
    <property type="term" value="P:DNA repair"/>
    <property type="evidence" value="ECO:0007669"/>
    <property type="project" value="UniProtKB-UniRule"/>
</dbReference>
<keyword evidence="15" id="KW-0540">Nuclease</keyword>
<protein>
    <recommendedName>
        <fullName evidence="13">Endonuclease III</fullName>
        <ecNumber evidence="13">4.2.99.18</ecNumber>
    </recommendedName>
    <alternativeName>
        <fullName evidence="13">DNA-(apurinic or apyrimidinic site) lyase</fullName>
    </alternativeName>
</protein>
<comment type="cofactor">
    <cofactor evidence="13">
        <name>[4Fe-4S] cluster</name>
        <dbReference type="ChEBI" id="CHEBI:49883"/>
    </cofactor>
    <text evidence="13">Binds 1 [4Fe-4S] cluster.</text>
</comment>
<dbReference type="InterPro" id="IPR000445">
    <property type="entry name" value="HhH_motif"/>
</dbReference>
<dbReference type="Gene3D" id="1.10.1670.10">
    <property type="entry name" value="Helix-hairpin-Helix base-excision DNA repair enzymes (C-terminal)"/>
    <property type="match status" value="1"/>
</dbReference>
<keyword evidence="7" id="KW-0411">Iron-sulfur</keyword>
<dbReference type="InterPro" id="IPR004036">
    <property type="entry name" value="Endonuclease-III-like_CS2"/>
</dbReference>
<evidence type="ECO:0000256" key="10">
    <source>
        <dbReference type="ARBA" id="ARBA00023239"/>
    </source>
</evidence>
<dbReference type="EC" id="4.2.99.18" evidence="13"/>
<reference evidence="15 16" key="1">
    <citation type="submission" date="2023-10" db="EMBL/GenBank/DDBJ databases">
        <title>The complete genome sequence of Methanoculleus palmolei DSM 4273.</title>
        <authorList>
            <person name="Lai S.-J."/>
            <person name="You Y.-T."/>
            <person name="Chen S.-C."/>
        </authorList>
    </citation>
    <scope>NUCLEOTIDE SEQUENCE [LARGE SCALE GENOMIC DNA]</scope>
    <source>
        <strain evidence="15 16">DSM 4273</strain>
    </source>
</reference>
<dbReference type="InterPro" id="IPR011257">
    <property type="entry name" value="DNA_glycosylase"/>
</dbReference>
<keyword evidence="10 13" id="KW-0456">Lyase</keyword>
<evidence type="ECO:0000256" key="11">
    <source>
        <dbReference type="ARBA" id="ARBA00023295"/>
    </source>
</evidence>
<dbReference type="FunFam" id="1.10.1670.10:FF:000001">
    <property type="entry name" value="Endonuclease III"/>
    <property type="match status" value="1"/>
</dbReference>
<comment type="caution">
    <text evidence="13">Lacks conserved residue(s) required for the propagation of feature annotation.</text>
</comment>
<dbReference type="CDD" id="cd00056">
    <property type="entry name" value="ENDO3c"/>
    <property type="match status" value="1"/>
</dbReference>
<comment type="catalytic activity">
    <reaction evidence="13">
        <text>2'-deoxyribonucleotide-(2'-deoxyribose 5'-phosphate)-2'-deoxyribonucleotide-DNA = a 3'-end 2'-deoxyribonucleotide-(2,3-dehydro-2,3-deoxyribose 5'-phosphate)-DNA + a 5'-end 5'-phospho-2'-deoxyribonucleoside-DNA + H(+)</text>
        <dbReference type="Rhea" id="RHEA:66592"/>
        <dbReference type="Rhea" id="RHEA-COMP:13180"/>
        <dbReference type="Rhea" id="RHEA-COMP:16897"/>
        <dbReference type="Rhea" id="RHEA-COMP:17067"/>
        <dbReference type="ChEBI" id="CHEBI:15378"/>
        <dbReference type="ChEBI" id="CHEBI:136412"/>
        <dbReference type="ChEBI" id="CHEBI:157695"/>
        <dbReference type="ChEBI" id="CHEBI:167181"/>
        <dbReference type="EC" id="4.2.99.18"/>
    </reaction>
</comment>
<dbReference type="FunFam" id="1.10.340.30:FF:000001">
    <property type="entry name" value="Endonuclease III"/>
    <property type="match status" value="1"/>
</dbReference>
<keyword evidence="9 13" id="KW-0234">DNA repair</keyword>
<dbReference type="InterPro" id="IPR005759">
    <property type="entry name" value="Nth"/>
</dbReference>
<name>A0ABD8A9G3_9EURY</name>
<evidence type="ECO:0000256" key="12">
    <source>
        <dbReference type="ARBA" id="ARBA00052915"/>
    </source>
</evidence>
<dbReference type="AlphaFoldDB" id="A0ABD8A9G3"/>